<comment type="caution">
    <text evidence="1">The sequence shown here is derived from an EMBL/GenBank/DDBJ whole genome shotgun (WGS) entry which is preliminary data.</text>
</comment>
<dbReference type="EMBL" id="JBJHZY010000001">
    <property type="protein sequence ID" value="MFL0267728.1"/>
    <property type="molecule type" value="Genomic_DNA"/>
</dbReference>
<name>A0ABW8TSV8_9CLOT</name>
<organism evidence="1 2">
    <name type="scientific">Candidatus Clostridium radicumherbarum</name>
    <dbReference type="NCBI Taxonomy" id="3381662"/>
    <lineage>
        <taxon>Bacteria</taxon>
        <taxon>Bacillati</taxon>
        <taxon>Bacillota</taxon>
        <taxon>Clostridia</taxon>
        <taxon>Eubacteriales</taxon>
        <taxon>Clostridiaceae</taxon>
        <taxon>Clostridium</taxon>
    </lineage>
</organism>
<dbReference type="RefSeq" id="WP_406764322.1">
    <property type="nucleotide sequence ID" value="NZ_JBJHZY010000001.1"/>
</dbReference>
<protein>
    <submittedName>
        <fullName evidence="1">Uncharacterized protein</fullName>
    </submittedName>
</protein>
<evidence type="ECO:0000313" key="2">
    <source>
        <dbReference type="Proteomes" id="UP001623661"/>
    </source>
</evidence>
<dbReference type="Proteomes" id="UP001623661">
    <property type="component" value="Unassembled WGS sequence"/>
</dbReference>
<evidence type="ECO:0000313" key="1">
    <source>
        <dbReference type="EMBL" id="MFL0267728.1"/>
    </source>
</evidence>
<reference evidence="1 2" key="1">
    <citation type="submission" date="2024-11" db="EMBL/GenBank/DDBJ databases">
        <authorList>
            <person name="Heng Y.C."/>
            <person name="Lim A.C.H."/>
            <person name="Lee J.K.Y."/>
            <person name="Kittelmann S."/>
        </authorList>
    </citation>
    <scope>NUCLEOTIDE SEQUENCE [LARGE SCALE GENOMIC DNA]</scope>
    <source>
        <strain evidence="1 2">WILCCON 0202</strain>
    </source>
</reference>
<accession>A0ABW8TSV8</accession>
<gene>
    <name evidence="1" type="ORF">ACJDUH_06390</name>
</gene>
<proteinExistence type="predicted"/>
<keyword evidence="2" id="KW-1185">Reference proteome</keyword>
<sequence length="80" mass="9335">MTPCSFLSTTDNDVECFCDCAFYNYEDNEGACPFKNLTGNRLGKIKDLLKFDFFSEENTSEDDSDFDDIHHFYKDKEFIS</sequence>